<dbReference type="AlphaFoldDB" id="F4S6N4"/>
<accession>F4S6N4</accession>
<sequence>MVIGNEAEFVMENTHISREHKRYVAELSKNFKKGSIGILQLLNGAYQQWCEQVGLKPQPLQMVECFSNEENKEVESGAVRSKGPKSTSNKLAKSGKTTNPGKISHRLADLSLYWDSKMVDCSVKYWRAKYGRKDITVRLEERYAMLEMKAKIDEVWASALGYNITHWTNIWSQILPDRALSDVGENNVKSMEQAIADSKATGDHSYIDDPYLIGGALENMCPWTGKYQVGWDIEGSNGMEQVTVIPAGRLLLRLAPTGRA</sequence>
<dbReference type="InParanoid" id="F4S6N4"/>
<dbReference type="Proteomes" id="UP000001072">
    <property type="component" value="Unassembled WGS sequence"/>
</dbReference>
<dbReference type="GeneID" id="18924704"/>
<dbReference type="EMBL" id="GL883155">
    <property type="protein sequence ID" value="EGF99719.1"/>
    <property type="molecule type" value="Genomic_DNA"/>
</dbReference>
<evidence type="ECO:0000256" key="1">
    <source>
        <dbReference type="SAM" id="MobiDB-lite"/>
    </source>
</evidence>
<name>F4S6N4_MELLP</name>
<evidence type="ECO:0000313" key="3">
    <source>
        <dbReference type="Proteomes" id="UP000001072"/>
    </source>
</evidence>
<protein>
    <submittedName>
        <fullName evidence="2">Uncharacterized protein</fullName>
    </submittedName>
</protein>
<dbReference type="OrthoDB" id="10302672at2759"/>
<gene>
    <name evidence="2" type="ORF">MELLADRAFT_112495</name>
</gene>
<organism evidence="3">
    <name type="scientific">Melampsora larici-populina (strain 98AG31 / pathotype 3-4-7)</name>
    <name type="common">Poplar leaf rust fungus</name>
    <dbReference type="NCBI Taxonomy" id="747676"/>
    <lineage>
        <taxon>Eukaryota</taxon>
        <taxon>Fungi</taxon>
        <taxon>Dikarya</taxon>
        <taxon>Basidiomycota</taxon>
        <taxon>Pucciniomycotina</taxon>
        <taxon>Pucciniomycetes</taxon>
        <taxon>Pucciniales</taxon>
        <taxon>Melampsoraceae</taxon>
        <taxon>Melampsora</taxon>
    </lineage>
</organism>
<reference evidence="3" key="1">
    <citation type="journal article" date="2011" name="Proc. Natl. Acad. Sci. U.S.A.">
        <title>Obligate biotrophy features unraveled by the genomic analysis of rust fungi.</title>
        <authorList>
            <person name="Duplessis S."/>
            <person name="Cuomo C.A."/>
            <person name="Lin Y.-C."/>
            <person name="Aerts A."/>
            <person name="Tisserant E."/>
            <person name="Veneault-Fourrey C."/>
            <person name="Joly D.L."/>
            <person name="Hacquard S."/>
            <person name="Amselem J."/>
            <person name="Cantarel B.L."/>
            <person name="Chiu R."/>
            <person name="Coutinho P.M."/>
            <person name="Feau N."/>
            <person name="Field M."/>
            <person name="Frey P."/>
            <person name="Gelhaye E."/>
            <person name="Goldberg J."/>
            <person name="Grabherr M.G."/>
            <person name="Kodira C.D."/>
            <person name="Kohler A."/>
            <person name="Kuees U."/>
            <person name="Lindquist E.A."/>
            <person name="Lucas S.M."/>
            <person name="Mago R."/>
            <person name="Mauceli E."/>
            <person name="Morin E."/>
            <person name="Murat C."/>
            <person name="Pangilinan J.L."/>
            <person name="Park R."/>
            <person name="Pearson M."/>
            <person name="Quesneville H."/>
            <person name="Rouhier N."/>
            <person name="Sakthikumar S."/>
            <person name="Salamov A.A."/>
            <person name="Schmutz J."/>
            <person name="Selles B."/>
            <person name="Shapiro H."/>
            <person name="Tanguay P."/>
            <person name="Tuskan G.A."/>
            <person name="Henrissat B."/>
            <person name="Van de Peer Y."/>
            <person name="Rouze P."/>
            <person name="Ellis J.G."/>
            <person name="Dodds P.N."/>
            <person name="Schein J.E."/>
            <person name="Zhong S."/>
            <person name="Hamelin R.C."/>
            <person name="Grigoriev I.V."/>
            <person name="Szabo L.J."/>
            <person name="Martin F."/>
        </authorList>
    </citation>
    <scope>NUCLEOTIDE SEQUENCE [LARGE SCALE GENOMIC DNA]</scope>
    <source>
        <strain evidence="3">98AG31 / pathotype 3-4-7</strain>
    </source>
</reference>
<evidence type="ECO:0000313" key="2">
    <source>
        <dbReference type="EMBL" id="EGF99719.1"/>
    </source>
</evidence>
<keyword evidence="3" id="KW-1185">Reference proteome</keyword>
<proteinExistence type="predicted"/>
<dbReference type="HOGENOM" id="CLU_1069908_0_0_1"/>
<dbReference type="RefSeq" id="XP_007417028.1">
    <property type="nucleotide sequence ID" value="XM_007416966.1"/>
</dbReference>
<feature type="compositionally biased region" description="Polar residues" evidence="1">
    <location>
        <begin position="84"/>
        <end position="100"/>
    </location>
</feature>
<feature type="region of interest" description="Disordered" evidence="1">
    <location>
        <begin position="74"/>
        <end position="100"/>
    </location>
</feature>
<dbReference type="KEGG" id="mlr:MELLADRAFT_112495"/>
<dbReference type="VEuPathDB" id="FungiDB:MELLADRAFT_112495"/>